<dbReference type="Proteomes" id="UP000274556">
    <property type="component" value="Unassembled WGS sequence"/>
</dbReference>
<sequence>MGCGEMDERIPSKLCGRPFTEADLERIRRAIVAADPPQRSEIARRVCRALDWTDVLGRPKLMSARVGLLRLHRAGLIALPPPSRGNGNGRGLIHGPEVWPEPRPVAGTVGQLGGLRLEEVRDPHASRLWNGLIARHHYLGYTPLPGAQLRYLIHHDGGVLGAIGFGAAAWKVAARDCWIGWDAPCREARLGRVLNNARFLILPWVGVKNLASKVLSLAAARVAEDFPARYGEPVVLLETYVQTPRFAGTCYRAANWRYVGETAGRGKCDRAHRAALPRKAVYVYPLTADFRAVLGVRA</sequence>
<protein>
    <submittedName>
        <fullName evidence="1">Uncharacterized protein DUF4338</fullName>
    </submittedName>
</protein>
<evidence type="ECO:0000313" key="1">
    <source>
        <dbReference type="EMBL" id="RKT47444.1"/>
    </source>
</evidence>
<accession>A0A495VDV4</accession>
<proteinExistence type="predicted"/>
<dbReference type="Pfam" id="PF14236">
    <property type="entry name" value="DruA"/>
    <property type="match status" value="1"/>
</dbReference>
<comment type="caution">
    <text evidence="1">The sequence shown here is derived from an EMBL/GenBank/DDBJ whole genome shotgun (WGS) entry which is preliminary data.</text>
</comment>
<organism evidence="1 2">
    <name type="scientific">Thiocapsa rosea</name>
    <dbReference type="NCBI Taxonomy" id="69360"/>
    <lineage>
        <taxon>Bacteria</taxon>
        <taxon>Pseudomonadati</taxon>
        <taxon>Pseudomonadota</taxon>
        <taxon>Gammaproteobacteria</taxon>
        <taxon>Chromatiales</taxon>
        <taxon>Chromatiaceae</taxon>
        <taxon>Thiocapsa</taxon>
    </lineage>
</organism>
<dbReference type="EMBL" id="RBXL01000001">
    <property type="protein sequence ID" value="RKT47444.1"/>
    <property type="molecule type" value="Genomic_DNA"/>
</dbReference>
<keyword evidence="2" id="KW-1185">Reference proteome</keyword>
<dbReference type="InterPro" id="IPR025639">
    <property type="entry name" value="DruA"/>
</dbReference>
<gene>
    <name evidence="1" type="ORF">BDD21_5028</name>
</gene>
<dbReference type="AlphaFoldDB" id="A0A495VDV4"/>
<reference evidence="1 2" key="1">
    <citation type="submission" date="2018-10" db="EMBL/GenBank/DDBJ databases">
        <title>Genomic Encyclopedia of Archaeal and Bacterial Type Strains, Phase II (KMG-II): from individual species to whole genera.</title>
        <authorList>
            <person name="Goeker M."/>
        </authorList>
    </citation>
    <scope>NUCLEOTIDE SEQUENCE [LARGE SCALE GENOMIC DNA]</scope>
    <source>
        <strain evidence="1 2">DSM 235</strain>
    </source>
</reference>
<evidence type="ECO:0000313" key="2">
    <source>
        <dbReference type="Proteomes" id="UP000274556"/>
    </source>
</evidence>
<name>A0A495VDV4_9GAMM</name>